<name>A0A8I3A815_9AGAM</name>
<organism evidence="2 3">
    <name type="scientific">Boletus reticuloceps</name>
    <dbReference type="NCBI Taxonomy" id="495285"/>
    <lineage>
        <taxon>Eukaryota</taxon>
        <taxon>Fungi</taxon>
        <taxon>Dikarya</taxon>
        <taxon>Basidiomycota</taxon>
        <taxon>Agaricomycotina</taxon>
        <taxon>Agaricomycetes</taxon>
        <taxon>Agaricomycetidae</taxon>
        <taxon>Boletales</taxon>
        <taxon>Boletineae</taxon>
        <taxon>Boletaceae</taxon>
        <taxon>Boletoideae</taxon>
        <taxon>Boletus</taxon>
    </lineage>
</organism>
<evidence type="ECO:0000313" key="2">
    <source>
        <dbReference type="EMBL" id="KAG6375181.1"/>
    </source>
</evidence>
<dbReference type="AlphaFoldDB" id="A0A8I3A815"/>
<accession>A0A8I3A815</accession>
<gene>
    <name evidence="2" type="ORF">JVT61DRAFT_3390</name>
</gene>
<dbReference type="OrthoDB" id="416553at2759"/>
<dbReference type="InterPro" id="IPR030379">
    <property type="entry name" value="G_SEPTIN_dom"/>
</dbReference>
<sequence length="196" mass="20973">MGDGTADQTGRLPLPESLVVPARLSTIRRYILQRCATIDDPTPPPDLYLSARADPFSPSSNGFPNGTSPALQQNIPSLTQEEGFQFTTIVVGPSLSFTLTSCLPPPGESGLGKSTLINTLLNTPLYPKQPLPPSTERPKTVAIESIGADIENAVRLQLIVVDTPRFGNFVNNDDKCEVSRSACALNTSFQLEAHPG</sequence>
<keyword evidence="3" id="KW-1185">Reference proteome</keyword>
<dbReference type="Pfam" id="PF00735">
    <property type="entry name" value="Septin"/>
    <property type="match status" value="1"/>
</dbReference>
<dbReference type="Gene3D" id="3.40.50.300">
    <property type="entry name" value="P-loop containing nucleotide triphosphate hydrolases"/>
    <property type="match status" value="1"/>
</dbReference>
<comment type="caution">
    <text evidence="2">The sequence shown here is derived from an EMBL/GenBank/DDBJ whole genome shotgun (WGS) entry which is preliminary data.</text>
</comment>
<dbReference type="GO" id="GO:0005525">
    <property type="term" value="F:GTP binding"/>
    <property type="evidence" value="ECO:0007669"/>
    <property type="project" value="InterPro"/>
</dbReference>
<dbReference type="InterPro" id="IPR027417">
    <property type="entry name" value="P-loop_NTPase"/>
</dbReference>
<protein>
    <recommendedName>
        <fullName evidence="1">Septin-type G domain-containing protein</fullName>
    </recommendedName>
</protein>
<proteinExistence type="predicted"/>
<dbReference type="SUPFAM" id="SSF52540">
    <property type="entry name" value="P-loop containing nucleoside triphosphate hydrolases"/>
    <property type="match status" value="1"/>
</dbReference>
<reference evidence="2" key="1">
    <citation type="submission" date="2021-03" db="EMBL/GenBank/DDBJ databases">
        <title>Evolutionary innovations through gain and loss of genes in the ectomycorrhizal Boletales.</title>
        <authorList>
            <person name="Wu G."/>
            <person name="Miyauchi S."/>
            <person name="Morin E."/>
            <person name="Yang Z.-L."/>
            <person name="Xu J."/>
            <person name="Martin F.M."/>
        </authorList>
    </citation>
    <scope>NUCLEOTIDE SEQUENCE</scope>
    <source>
        <strain evidence="2">BR01</strain>
    </source>
</reference>
<evidence type="ECO:0000259" key="1">
    <source>
        <dbReference type="Pfam" id="PF00735"/>
    </source>
</evidence>
<feature type="domain" description="Septin-type G" evidence="1">
    <location>
        <begin position="107"/>
        <end position="174"/>
    </location>
</feature>
<dbReference type="PANTHER" id="PTHR18884">
    <property type="entry name" value="SEPTIN"/>
    <property type="match status" value="1"/>
</dbReference>
<evidence type="ECO:0000313" key="3">
    <source>
        <dbReference type="Proteomes" id="UP000683000"/>
    </source>
</evidence>
<dbReference type="EMBL" id="JAGFBS010000015">
    <property type="protein sequence ID" value="KAG6375181.1"/>
    <property type="molecule type" value="Genomic_DNA"/>
</dbReference>
<dbReference type="Proteomes" id="UP000683000">
    <property type="component" value="Unassembled WGS sequence"/>
</dbReference>